<reference evidence="2 3" key="1">
    <citation type="submission" date="2021-04" db="EMBL/GenBank/DDBJ databases">
        <title>Nocardia tengchongensis.</title>
        <authorList>
            <person name="Zhuang k."/>
            <person name="Ran Y."/>
            <person name="Li W."/>
        </authorList>
    </citation>
    <scope>NUCLEOTIDE SEQUENCE [LARGE SCALE GENOMIC DNA]</scope>
    <source>
        <strain evidence="2 3">CFH S0057</strain>
    </source>
</reference>
<accession>A0ABX8CY95</accession>
<sequence length="383" mass="41714">MALPGFPFPSGAADYDDRRRRARLRSTRLGAGWGRWRRARLLALRLTLVPLVALGAFAEYMGLDVLPEQDRLARTEPSVLPIAGPSDLQATGTAVFDLVGLGVLDAGDTARALPSLSRLGSVWAVRYDNSGIDTKVISDLIVKVTDAAQVTDVVLAGHSMGGVIALEIAKHLHQDSGGKRVRAVLLDCTPVDLNAVRPESRDQGEEMLRWMGWVPGARESRMLRLAVEVYARHDRFVGGRYVIRGAEFRRAVDDVLRSKILNTDAASNGLIEAQFKAIVAGGAVDDLRALAKPAAGKPRPAIVFIRPHNPYDDPVVDVQYSHQVLIDQVGGVRGTLLVVTTRTTGHANPIERPQEYNTVIEQQVVPFVRQLWRDQSAVASAGH</sequence>
<dbReference type="Pfam" id="PF12697">
    <property type="entry name" value="Abhydrolase_6"/>
    <property type="match status" value="1"/>
</dbReference>
<evidence type="ECO:0000259" key="1">
    <source>
        <dbReference type="Pfam" id="PF12697"/>
    </source>
</evidence>
<dbReference type="RefSeq" id="WP_213560512.1">
    <property type="nucleotide sequence ID" value="NZ_JBHZDI010000018.1"/>
</dbReference>
<dbReference type="GO" id="GO:0016787">
    <property type="term" value="F:hydrolase activity"/>
    <property type="evidence" value="ECO:0007669"/>
    <property type="project" value="UniProtKB-KW"/>
</dbReference>
<organism evidence="2 3">
    <name type="scientific">Nocardia tengchongensis</name>
    <dbReference type="NCBI Taxonomy" id="2055889"/>
    <lineage>
        <taxon>Bacteria</taxon>
        <taxon>Bacillati</taxon>
        <taxon>Actinomycetota</taxon>
        <taxon>Actinomycetes</taxon>
        <taxon>Mycobacteriales</taxon>
        <taxon>Nocardiaceae</taxon>
        <taxon>Nocardia</taxon>
    </lineage>
</organism>
<name>A0ABX8CY95_9NOCA</name>
<proteinExistence type="predicted"/>
<dbReference type="EMBL" id="CP074371">
    <property type="protein sequence ID" value="QVI24449.1"/>
    <property type="molecule type" value="Genomic_DNA"/>
</dbReference>
<feature type="domain" description="AB hydrolase-1" evidence="1">
    <location>
        <begin position="90"/>
        <end position="357"/>
    </location>
</feature>
<protein>
    <submittedName>
        <fullName evidence="2">Alpha/beta hydrolase</fullName>
    </submittedName>
</protein>
<dbReference type="Gene3D" id="3.40.50.1820">
    <property type="entry name" value="alpha/beta hydrolase"/>
    <property type="match status" value="1"/>
</dbReference>
<keyword evidence="3" id="KW-1185">Reference proteome</keyword>
<dbReference type="SUPFAM" id="SSF53474">
    <property type="entry name" value="alpha/beta-Hydrolases"/>
    <property type="match status" value="1"/>
</dbReference>
<dbReference type="InterPro" id="IPR029058">
    <property type="entry name" value="AB_hydrolase_fold"/>
</dbReference>
<gene>
    <name evidence="2" type="ORF">KHQ06_18000</name>
</gene>
<evidence type="ECO:0000313" key="2">
    <source>
        <dbReference type="EMBL" id="QVI24449.1"/>
    </source>
</evidence>
<dbReference type="InterPro" id="IPR000073">
    <property type="entry name" value="AB_hydrolase_1"/>
</dbReference>
<dbReference type="Proteomes" id="UP000683310">
    <property type="component" value="Chromosome"/>
</dbReference>
<evidence type="ECO:0000313" key="3">
    <source>
        <dbReference type="Proteomes" id="UP000683310"/>
    </source>
</evidence>
<keyword evidence="2" id="KW-0378">Hydrolase</keyword>